<keyword evidence="1" id="KW-0677">Repeat</keyword>
<feature type="repeat" description="PPR" evidence="3">
    <location>
        <begin position="582"/>
        <end position="616"/>
    </location>
</feature>
<dbReference type="InterPro" id="IPR011990">
    <property type="entry name" value="TPR-like_helical_dom_sf"/>
</dbReference>
<dbReference type="FunFam" id="1.25.40.10:FF:000396">
    <property type="entry name" value="Pentatricopeptide repeat-containing protein At2g36730"/>
    <property type="match status" value="1"/>
</dbReference>
<dbReference type="Pfam" id="PF20431">
    <property type="entry name" value="E_motif"/>
    <property type="match status" value="1"/>
</dbReference>
<dbReference type="FunFam" id="1.25.40.10:FF:000343">
    <property type="entry name" value="Pentatricopeptide repeat-containing protein At3g58590"/>
    <property type="match status" value="1"/>
</dbReference>
<dbReference type="SUPFAM" id="SSF48452">
    <property type="entry name" value="TPR-like"/>
    <property type="match status" value="1"/>
</dbReference>
<evidence type="ECO:0008006" key="6">
    <source>
        <dbReference type="Google" id="ProtNLM"/>
    </source>
</evidence>
<feature type="repeat" description="PPR" evidence="3">
    <location>
        <begin position="480"/>
        <end position="514"/>
    </location>
</feature>
<gene>
    <name evidence="4" type="ORF">ANE_LOCUS14534</name>
</gene>
<dbReference type="GO" id="GO:0003723">
    <property type="term" value="F:RNA binding"/>
    <property type="evidence" value="ECO:0007669"/>
    <property type="project" value="InterPro"/>
</dbReference>
<dbReference type="Pfam" id="PF13041">
    <property type="entry name" value="PPR_2"/>
    <property type="match status" value="4"/>
</dbReference>
<dbReference type="OrthoDB" id="1929236at2759"/>
<comment type="caution">
    <text evidence="4">The sequence shown here is derived from an EMBL/GenBank/DDBJ whole genome shotgun (WGS) entry which is preliminary data.</text>
</comment>
<dbReference type="Gene3D" id="1.25.40.10">
    <property type="entry name" value="Tetratricopeptide repeat domain"/>
    <property type="match status" value="5"/>
</dbReference>
<feature type="repeat" description="PPR" evidence="3">
    <location>
        <begin position="274"/>
        <end position="304"/>
    </location>
</feature>
<dbReference type="Pfam" id="PF01535">
    <property type="entry name" value="PPR"/>
    <property type="match status" value="3"/>
</dbReference>
<dbReference type="NCBIfam" id="TIGR00756">
    <property type="entry name" value="PPR"/>
    <property type="match status" value="3"/>
</dbReference>
<keyword evidence="5" id="KW-1185">Reference proteome</keyword>
<dbReference type="FunFam" id="1.25.40.10:FF:000158">
    <property type="entry name" value="pentatricopeptide repeat-containing protein At2g33680"/>
    <property type="match status" value="1"/>
</dbReference>
<sequence>MALQSVKQRLKPVTEVEGLEDQAAPVGEGVERVSLGCRCKEKEMALKTKTRHSFKQMKKMTRRRWSNGIGLAGRERKLARFESRRRRDAFRQGFGRRRKNVGGRGSLWNRRWLLRGSESSFYSFHKLSSTHCLAIKLGYVSDVYVSNRILDSYMKLGFMGHARKVFDEMPHRDSVSWNTMISGYTSCGKLDSALCLFTGMRRSGFNGDGYSFSRLLKGIASAKRLDFGQQLHCLVIKGGYECNVYVGSSLVDMYAKCESVEDGFVAFQEISEPNSVTWNALIAGFVQLRDIETAFWLLGSMEMNAAMTMDDGTFAPLLTLLDDPMFYNLSKQVHAKVLKLGLEHEVNICNAMISSYADCGSVSDAKRVFDGLDGSKDLVTWNSMIAGFSRHELKESVFELFIEMQRTWIETDIFTYTSILSACSGKEDQIFGKSLHCLVIKKGLEQVTSVSNALISMYIQFPTGAMKDALSLFESLKSKDLVSWNSIMTGLSQKGPSEDAVKFFSYLRSSNIEVDDYTFSAVLRSCSDLATLQLGQQIHALATKSSFESNEFVTSSLILMYSKCGVIENAQKCFEQISSKHSTIAWNTMILGYAQHGSGQVSLDLFSQMCNENVKLDHVTFTAILTACSHTGLVQEGLELLNSMEPVYKIQPRMEHYAAAVDLLGRAGLVNNAKELIESMPLNPDPMVLKTFLGACRASGEIEMATQVAKHLLEIEPEDHFTYVLLSHMYSDLKKWEEKANVKKMMKERGVKKVPGWSWIEIRNKVYAFNAEDRSHPLCQEIYLMIEDLNLEMQWLDSDNVFDDHFLV</sequence>
<organism evidence="4 5">
    <name type="scientific">Arabis nemorensis</name>
    <dbReference type="NCBI Taxonomy" id="586526"/>
    <lineage>
        <taxon>Eukaryota</taxon>
        <taxon>Viridiplantae</taxon>
        <taxon>Streptophyta</taxon>
        <taxon>Embryophyta</taxon>
        <taxon>Tracheophyta</taxon>
        <taxon>Spermatophyta</taxon>
        <taxon>Magnoliopsida</taxon>
        <taxon>eudicotyledons</taxon>
        <taxon>Gunneridae</taxon>
        <taxon>Pentapetalae</taxon>
        <taxon>rosids</taxon>
        <taxon>malvids</taxon>
        <taxon>Brassicales</taxon>
        <taxon>Brassicaceae</taxon>
        <taxon>Arabideae</taxon>
        <taxon>Arabis</taxon>
    </lineage>
</organism>
<dbReference type="InterPro" id="IPR046848">
    <property type="entry name" value="E_motif"/>
</dbReference>
<dbReference type="Proteomes" id="UP000489600">
    <property type="component" value="Unassembled WGS sequence"/>
</dbReference>
<reference evidence="4" key="1">
    <citation type="submission" date="2019-07" db="EMBL/GenBank/DDBJ databases">
        <authorList>
            <person name="Dittberner H."/>
        </authorList>
    </citation>
    <scope>NUCLEOTIDE SEQUENCE [LARGE SCALE GENOMIC DNA]</scope>
</reference>
<evidence type="ECO:0000256" key="1">
    <source>
        <dbReference type="ARBA" id="ARBA00022737"/>
    </source>
</evidence>
<dbReference type="PROSITE" id="PS51375">
    <property type="entry name" value="PPR"/>
    <property type="match status" value="5"/>
</dbReference>
<dbReference type="InterPro" id="IPR046960">
    <property type="entry name" value="PPR_At4g14850-like_plant"/>
</dbReference>
<dbReference type="GO" id="GO:0099402">
    <property type="term" value="P:plant organ development"/>
    <property type="evidence" value="ECO:0007669"/>
    <property type="project" value="UniProtKB-ARBA"/>
</dbReference>
<dbReference type="FunFam" id="1.25.40.10:FF:000205">
    <property type="entry name" value="Pentatricopeptide repeat-containing protein, mitochondrial"/>
    <property type="match status" value="2"/>
</dbReference>
<evidence type="ECO:0000256" key="3">
    <source>
        <dbReference type="PROSITE-ProRule" id="PRU00708"/>
    </source>
</evidence>
<evidence type="ECO:0000313" key="5">
    <source>
        <dbReference type="Proteomes" id="UP000489600"/>
    </source>
</evidence>
<feature type="repeat" description="PPR" evidence="3">
    <location>
        <begin position="377"/>
        <end position="411"/>
    </location>
</feature>
<dbReference type="AlphaFoldDB" id="A0A565BRV6"/>
<dbReference type="PANTHER" id="PTHR24015:SF1752">
    <property type="entry name" value="OS08G0375800 PROTEIN"/>
    <property type="match status" value="1"/>
</dbReference>
<name>A0A565BRV6_9BRAS</name>
<protein>
    <recommendedName>
        <fullName evidence="6">Pentatricopeptide repeat-containing protein</fullName>
    </recommendedName>
</protein>
<dbReference type="GO" id="GO:0009451">
    <property type="term" value="P:RNA modification"/>
    <property type="evidence" value="ECO:0007669"/>
    <property type="project" value="InterPro"/>
</dbReference>
<dbReference type="InterPro" id="IPR002885">
    <property type="entry name" value="PPR_rpt"/>
</dbReference>
<feature type="repeat" description="PPR" evidence="3">
    <location>
        <begin position="173"/>
        <end position="207"/>
    </location>
</feature>
<evidence type="ECO:0000256" key="2">
    <source>
        <dbReference type="ARBA" id="ARBA00061659"/>
    </source>
</evidence>
<evidence type="ECO:0000313" key="4">
    <source>
        <dbReference type="EMBL" id="VVB04090.1"/>
    </source>
</evidence>
<comment type="similarity">
    <text evidence="2">Belongs to the PPR family. PCMP-E subfamily.</text>
</comment>
<accession>A0A565BRV6</accession>
<dbReference type="EMBL" id="CABITT030000005">
    <property type="protein sequence ID" value="VVB04090.1"/>
    <property type="molecule type" value="Genomic_DNA"/>
</dbReference>
<proteinExistence type="inferred from homology"/>
<dbReference type="GO" id="GO:0005739">
    <property type="term" value="C:mitochondrion"/>
    <property type="evidence" value="ECO:0007669"/>
    <property type="project" value="UniProtKB-ARBA"/>
</dbReference>
<dbReference type="PANTHER" id="PTHR24015">
    <property type="entry name" value="OS07G0578800 PROTEIN-RELATED"/>
    <property type="match status" value="1"/>
</dbReference>